<accession>A0A2I0AEE5</accession>
<sequence>MLRNPEIAFPSLLSLLLLLLPLLLLPCGLLLRLLPLGSAEPANRGERARGKTERKGERKRSFPLTWRSDTRKKRATRAKAAQRLPLSDFWNNCNLVLSHFGMSQRGTGARVARGREVSIVSFLLSLATSSTNAEIPFFNKETVIRSVQTIVDGFLDIDDRPKHLCVVDKINIFRPDRIFKFLLEIHYQIHSVVHPRHKYHGLSSIEALIRIIGHRACASSSSSYILNIMGQYIGNQRLQDECCTVLSTLLGVFNAESSGKAIDVLGEQLQFWVSKLVACCIPREGKGAIFSSRVIDLLCRLTVDANPLLSDYVKDLEPFPQIDCLKRIKIFHEDLCKAYSAKDHLLMFVRRSPDLPRELMLWSLKSLHKRLLMYEIIPQNRDATHKEHEKYGWNCDPEIVNAVWNLVQLIGSDDNANMMGLLSDFISMVGVGGPYQVVFRLPANSNQMHLRPSCFFVSSKGNKYRADVGLSDEILINLLRLLKKYLRDDSPKTVDITSQTLQGILSTEKGQIALQALGSFERSLLAVHAKGVNLGIVEKLLLDFGKNFSAGTPVAELGKEACGVSATCNCATSQEVGAGLAFRDGLR</sequence>
<dbReference type="OrthoDB" id="381190at2759"/>
<dbReference type="GO" id="GO:0006974">
    <property type="term" value="P:DNA damage response"/>
    <property type="evidence" value="ECO:0007669"/>
    <property type="project" value="InterPro"/>
</dbReference>
<dbReference type="InterPro" id="IPR038980">
    <property type="entry name" value="ATM_plant"/>
</dbReference>
<keyword evidence="4" id="KW-1185">Reference proteome</keyword>
<feature type="signal peptide" evidence="2">
    <location>
        <begin position="1"/>
        <end position="39"/>
    </location>
</feature>
<dbReference type="PANTHER" id="PTHR37079:SF4">
    <property type="entry name" value="SERINE_THREONINE-PROTEIN KINASE ATM"/>
    <property type="match status" value="1"/>
</dbReference>
<feature type="chain" id="PRO_5014152722" evidence="2">
    <location>
        <begin position="40"/>
        <end position="587"/>
    </location>
</feature>
<feature type="region of interest" description="Disordered" evidence="1">
    <location>
        <begin position="41"/>
        <end position="73"/>
    </location>
</feature>
<dbReference type="Pfam" id="PF25360">
    <property type="entry name" value="TPR_ATM"/>
    <property type="match status" value="1"/>
</dbReference>
<organism evidence="3 4">
    <name type="scientific">Apostasia shenzhenica</name>
    <dbReference type="NCBI Taxonomy" id="1088818"/>
    <lineage>
        <taxon>Eukaryota</taxon>
        <taxon>Viridiplantae</taxon>
        <taxon>Streptophyta</taxon>
        <taxon>Embryophyta</taxon>
        <taxon>Tracheophyta</taxon>
        <taxon>Spermatophyta</taxon>
        <taxon>Magnoliopsida</taxon>
        <taxon>Liliopsida</taxon>
        <taxon>Asparagales</taxon>
        <taxon>Orchidaceae</taxon>
        <taxon>Apostasioideae</taxon>
        <taxon>Apostasia</taxon>
    </lineage>
</organism>
<dbReference type="EMBL" id="KZ451988">
    <property type="protein sequence ID" value="PKA53876.1"/>
    <property type="molecule type" value="Genomic_DNA"/>
</dbReference>
<reference evidence="3 4" key="1">
    <citation type="journal article" date="2017" name="Nature">
        <title>The Apostasia genome and the evolution of orchids.</title>
        <authorList>
            <person name="Zhang G.Q."/>
            <person name="Liu K.W."/>
            <person name="Li Z."/>
            <person name="Lohaus R."/>
            <person name="Hsiao Y.Y."/>
            <person name="Niu S.C."/>
            <person name="Wang J.Y."/>
            <person name="Lin Y.C."/>
            <person name="Xu Q."/>
            <person name="Chen L.J."/>
            <person name="Yoshida K."/>
            <person name="Fujiwara S."/>
            <person name="Wang Z.W."/>
            <person name="Zhang Y.Q."/>
            <person name="Mitsuda N."/>
            <person name="Wang M."/>
            <person name="Liu G.H."/>
            <person name="Pecoraro L."/>
            <person name="Huang H.X."/>
            <person name="Xiao X.J."/>
            <person name="Lin M."/>
            <person name="Wu X.Y."/>
            <person name="Wu W.L."/>
            <person name="Chen Y.Y."/>
            <person name="Chang S.B."/>
            <person name="Sakamoto S."/>
            <person name="Ohme-Takagi M."/>
            <person name="Yagi M."/>
            <person name="Zeng S.J."/>
            <person name="Shen C.Y."/>
            <person name="Yeh C.M."/>
            <person name="Luo Y.B."/>
            <person name="Tsai W.C."/>
            <person name="Van de Peer Y."/>
            <person name="Liu Z.J."/>
        </authorList>
    </citation>
    <scope>NUCLEOTIDE SEQUENCE [LARGE SCALE GENOMIC DNA]</scope>
    <source>
        <strain evidence="4">cv. Shenzhen</strain>
        <tissue evidence="3">Stem</tissue>
    </source>
</reference>
<evidence type="ECO:0000256" key="1">
    <source>
        <dbReference type="SAM" id="MobiDB-lite"/>
    </source>
</evidence>
<dbReference type="EC" id="2.7.11.1" evidence="3"/>
<gene>
    <name evidence="3" type="primary">ATM</name>
    <name evidence="3" type="ORF">AXF42_Ash011356</name>
</gene>
<feature type="compositionally biased region" description="Basic and acidic residues" evidence="1">
    <location>
        <begin position="43"/>
        <end position="60"/>
    </location>
</feature>
<proteinExistence type="predicted"/>
<name>A0A2I0AEE5_9ASPA</name>
<keyword evidence="2" id="KW-0732">Signal</keyword>
<evidence type="ECO:0000256" key="2">
    <source>
        <dbReference type="SAM" id="SignalP"/>
    </source>
</evidence>
<dbReference type="InterPro" id="IPR057445">
    <property type="entry name" value="ATM_TPR"/>
</dbReference>
<keyword evidence="3" id="KW-0808">Transferase</keyword>
<dbReference type="STRING" id="1088818.A0A2I0AEE5"/>
<evidence type="ECO:0000313" key="4">
    <source>
        <dbReference type="Proteomes" id="UP000236161"/>
    </source>
</evidence>
<dbReference type="Proteomes" id="UP000236161">
    <property type="component" value="Unassembled WGS sequence"/>
</dbReference>
<protein>
    <submittedName>
        <fullName evidence="3">Serine/threonine-protein kinase ATM</fullName>
        <ecNumber evidence="3">2.7.11.1</ecNumber>
    </submittedName>
</protein>
<keyword evidence="3" id="KW-0418">Kinase</keyword>
<evidence type="ECO:0000313" key="3">
    <source>
        <dbReference type="EMBL" id="PKA53876.1"/>
    </source>
</evidence>
<dbReference type="PANTHER" id="PTHR37079">
    <property type="entry name" value="SERINE/THREONINE-PROTEIN KINASE ATM"/>
    <property type="match status" value="1"/>
</dbReference>
<dbReference type="GO" id="GO:0004674">
    <property type="term" value="F:protein serine/threonine kinase activity"/>
    <property type="evidence" value="ECO:0007669"/>
    <property type="project" value="UniProtKB-EC"/>
</dbReference>
<dbReference type="AlphaFoldDB" id="A0A2I0AEE5"/>